<feature type="transmembrane region" description="Helical" evidence="6">
    <location>
        <begin position="6"/>
        <end position="27"/>
    </location>
</feature>
<dbReference type="InterPro" id="IPR042127">
    <property type="entry name" value="TMEM45"/>
</dbReference>
<evidence type="ECO:0000256" key="3">
    <source>
        <dbReference type="ARBA" id="ARBA00022692"/>
    </source>
</evidence>
<gene>
    <name evidence="7" type="ORF">CAPTEDRAFT_219407</name>
</gene>
<evidence type="ECO:0000256" key="6">
    <source>
        <dbReference type="SAM" id="Phobius"/>
    </source>
</evidence>
<protein>
    <recommendedName>
        <fullName evidence="10">Transmembrane protein 45B</fullName>
    </recommendedName>
</protein>
<feature type="transmembrane region" description="Helical" evidence="6">
    <location>
        <begin position="152"/>
        <end position="171"/>
    </location>
</feature>
<keyword evidence="5 6" id="KW-0472">Membrane</keyword>
<dbReference type="EnsemblMetazoa" id="CapteT219407">
    <property type="protein sequence ID" value="CapteP219407"/>
    <property type="gene ID" value="CapteG219407"/>
</dbReference>
<feature type="transmembrane region" description="Helical" evidence="6">
    <location>
        <begin position="126"/>
        <end position="146"/>
    </location>
</feature>
<dbReference type="GO" id="GO:0016020">
    <property type="term" value="C:membrane"/>
    <property type="evidence" value="ECO:0007669"/>
    <property type="project" value="UniProtKB-SubCell"/>
</dbReference>
<evidence type="ECO:0008006" key="10">
    <source>
        <dbReference type="Google" id="ProtNLM"/>
    </source>
</evidence>
<keyword evidence="4 6" id="KW-1133">Transmembrane helix</keyword>
<proteinExistence type="inferred from homology"/>
<evidence type="ECO:0000256" key="1">
    <source>
        <dbReference type="ARBA" id="ARBA00004141"/>
    </source>
</evidence>
<name>R7V4Q6_CAPTE</name>
<evidence type="ECO:0000313" key="8">
    <source>
        <dbReference type="EnsemblMetazoa" id="CapteP219407"/>
    </source>
</evidence>
<dbReference type="EMBL" id="AMQN01005965">
    <property type="status" value="NOT_ANNOTATED_CDS"/>
    <property type="molecule type" value="Genomic_DNA"/>
</dbReference>
<reference evidence="9" key="1">
    <citation type="submission" date="2012-12" db="EMBL/GenBank/DDBJ databases">
        <authorList>
            <person name="Hellsten U."/>
            <person name="Grimwood J."/>
            <person name="Chapman J.A."/>
            <person name="Shapiro H."/>
            <person name="Aerts A."/>
            <person name="Otillar R.P."/>
            <person name="Terry A.Y."/>
            <person name="Boore J.L."/>
            <person name="Simakov O."/>
            <person name="Marletaz F."/>
            <person name="Cho S.-J."/>
            <person name="Edsinger-Gonzales E."/>
            <person name="Havlak P."/>
            <person name="Kuo D.-H."/>
            <person name="Larsson T."/>
            <person name="Lv J."/>
            <person name="Arendt D."/>
            <person name="Savage R."/>
            <person name="Osoegawa K."/>
            <person name="de Jong P."/>
            <person name="Lindberg D.R."/>
            <person name="Seaver E.C."/>
            <person name="Weisblat D.A."/>
            <person name="Putnam N.H."/>
            <person name="Grigoriev I.V."/>
            <person name="Rokhsar D.S."/>
        </authorList>
    </citation>
    <scope>NUCLEOTIDE SEQUENCE</scope>
    <source>
        <strain evidence="9">I ESC-2004</strain>
    </source>
</reference>
<evidence type="ECO:0000256" key="5">
    <source>
        <dbReference type="ARBA" id="ARBA00023136"/>
    </source>
</evidence>
<sequence length="311" mass="34298">MGSFVGHALPGTFFILFGVWWTVRIFIRYFESLTRRGEPYSSSVTYPPRLKRFPNVNLEALMVTIGAGLGIFVEIVAACFMRGKPLGVTNEQHATMYFFFGLAGFVCLTIPFYRGALPALDGDLQFITLLLAFAAESLLFKFHLIGRDGIDILVHTLLLYACYACVLSTGLEMAYRTNMLASLARAFFTIVQGTWFWQTAFLLYSPFNGEAWGSKTGGHDHGGGGGKEGGMHGGGGGEHIDHQRYMTITLIFAWHVAVVFLLTLVTGALIGCRYRRQVDTHKVRLQTSFASPPCNGYAVMQNGAADDDDEL</sequence>
<feature type="transmembrane region" description="Helical" evidence="6">
    <location>
        <begin position="60"/>
        <end position="83"/>
    </location>
</feature>
<reference evidence="7 9" key="2">
    <citation type="journal article" date="2013" name="Nature">
        <title>Insights into bilaterian evolution from three spiralian genomes.</title>
        <authorList>
            <person name="Simakov O."/>
            <person name="Marletaz F."/>
            <person name="Cho S.J."/>
            <person name="Edsinger-Gonzales E."/>
            <person name="Havlak P."/>
            <person name="Hellsten U."/>
            <person name="Kuo D.H."/>
            <person name="Larsson T."/>
            <person name="Lv J."/>
            <person name="Arendt D."/>
            <person name="Savage R."/>
            <person name="Osoegawa K."/>
            <person name="de Jong P."/>
            <person name="Grimwood J."/>
            <person name="Chapman J.A."/>
            <person name="Shapiro H."/>
            <person name="Aerts A."/>
            <person name="Otillar R.P."/>
            <person name="Terry A.Y."/>
            <person name="Boore J.L."/>
            <person name="Grigoriev I.V."/>
            <person name="Lindberg D.R."/>
            <person name="Seaver E.C."/>
            <person name="Weisblat D.A."/>
            <person name="Putnam N.H."/>
            <person name="Rokhsar D.S."/>
        </authorList>
    </citation>
    <scope>NUCLEOTIDE SEQUENCE</scope>
    <source>
        <strain evidence="7 9">I ESC-2004</strain>
    </source>
</reference>
<feature type="transmembrane region" description="Helical" evidence="6">
    <location>
        <begin position="183"/>
        <end position="204"/>
    </location>
</feature>
<dbReference type="EMBL" id="KB297235">
    <property type="protein sequence ID" value="ELU10750.1"/>
    <property type="molecule type" value="Genomic_DNA"/>
</dbReference>
<reference evidence="8" key="3">
    <citation type="submission" date="2015-06" db="UniProtKB">
        <authorList>
            <consortium name="EnsemblMetazoa"/>
        </authorList>
    </citation>
    <scope>IDENTIFICATION</scope>
</reference>
<evidence type="ECO:0000256" key="4">
    <source>
        <dbReference type="ARBA" id="ARBA00022989"/>
    </source>
</evidence>
<keyword evidence="9" id="KW-1185">Reference proteome</keyword>
<dbReference type="PANTHER" id="PTHR16007:SF15">
    <property type="entry name" value="TRANSMEMBRANE PROTEIN 45B"/>
    <property type="match status" value="1"/>
</dbReference>
<comment type="similarity">
    <text evidence="2">Belongs to the TMEM45 family.</text>
</comment>
<dbReference type="HOGENOM" id="CLU_059568_0_0_1"/>
<dbReference type="OMA" id="APEWDQK"/>
<evidence type="ECO:0000256" key="2">
    <source>
        <dbReference type="ARBA" id="ARBA00006948"/>
    </source>
</evidence>
<comment type="subcellular location">
    <subcellularLocation>
        <location evidence="1">Membrane</location>
        <topology evidence="1">Multi-pass membrane protein</topology>
    </subcellularLocation>
</comment>
<dbReference type="PANTHER" id="PTHR16007">
    <property type="entry name" value="EPIDIDYMAL MEMBRANE PROTEIN E9-RELATED"/>
    <property type="match status" value="1"/>
</dbReference>
<dbReference type="OrthoDB" id="551896at2759"/>
<evidence type="ECO:0000313" key="9">
    <source>
        <dbReference type="Proteomes" id="UP000014760"/>
    </source>
</evidence>
<feature type="transmembrane region" description="Helical" evidence="6">
    <location>
        <begin position="251"/>
        <end position="272"/>
    </location>
</feature>
<evidence type="ECO:0000313" key="7">
    <source>
        <dbReference type="EMBL" id="ELU10750.1"/>
    </source>
</evidence>
<dbReference type="Pfam" id="PF04819">
    <property type="entry name" value="DUF716"/>
    <property type="match status" value="1"/>
</dbReference>
<dbReference type="AlphaFoldDB" id="R7V4Q6"/>
<keyword evidence="3 6" id="KW-0812">Transmembrane</keyword>
<dbReference type="InterPro" id="IPR006904">
    <property type="entry name" value="DUF716"/>
</dbReference>
<organism evidence="7">
    <name type="scientific">Capitella teleta</name>
    <name type="common">Polychaete worm</name>
    <dbReference type="NCBI Taxonomy" id="283909"/>
    <lineage>
        <taxon>Eukaryota</taxon>
        <taxon>Metazoa</taxon>
        <taxon>Spiralia</taxon>
        <taxon>Lophotrochozoa</taxon>
        <taxon>Annelida</taxon>
        <taxon>Polychaeta</taxon>
        <taxon>Sedentaria</taxon>
        <taxon>Scolecida</taxon>
        <taxon>Capitellidae</taxon>
        <taxon>Capitella</taxon>
    </lineage>
</organism>
<feature type="transmembrane region" description="Helical" evidence="6">
    <location>
        <begin position="95"/>
        <end position="114"/>
    </location>
</feature>
<accession>R7V4Q6</accession>
<dbReference type="Proteomes" id="UP000014760">
    <property type="component" value="Unassembled WGS sequence"/>
</dbReference>